<evidence type="ECO:0000259" key="13">
    <source>
        <dbReference type="Pfam" id="PF06580"/>
    </source>
</evidence>
<reference evidence="14 15" key="1">
    <citation type="journal article" date="2020" name="Cell Host Microbe">
        <title>Functional and Genomic Variation between Human-Derived Isolates of Lachnospiraceae Reveals Inter- and Intra-Species Diversity.</title>
        <authorList>
            <person name="Sorbara M.T."/>
            <person name="Littmann E.R."/>
            <person name="Fontana E."/>
            <person name="Moody T.U."/>
            <person name="Kohout C.E."/>
            <person name="Gjonbalaj M."/>
            <person name="Eaton V."/>
            <person name="Seok R."/>
            <person name="Leiner I.M."/>
            <person name="Pamer E.G."/>
        </authorList>
    </citation>
    <scope>NUCLEOTIDE SEQUENCE [LARGE SCALE GENOMIC DNA]</scope>
    <source>
        <strain evidence="14 15">MSK.14.54</strain>
    </source>
</reference>
<evidence type="ECO:0000256" key="4">
    <source>
        <dbReference type="ARBA" id="ARBA00022679"/>
    </source>
</evidence>
<keyword evidence="11" id="KW-0472">Membrane</keyword>
<dbReference type="PANTHER" id="PTHR34220:SF11">
    <property type="entry name" value="SENSOR PROTEIN KINASE HPTS"/>
    <property type="match status" value="1"/>
</dbReference>
<organism evidence="14 15">
    <name type="scientific">Fusicatenibacter saccharivorans</name>
    <dbReference type="NCBI Taxonomy" id="1150298"/>
    <lineage>
        <taxon>Bacteria</taxon>
        <taxon>Bacillati</taxon>
        <taxon>Bacillota</taxon>
        <taxon>Clostridia</taxon>
        <taxon>Lachnospirales</taxon>
        <taxon>Lachnospiraceae</taxon>
        <taxon>Fusicatenibacter</taxon>
    </lineage>
</organism>
<evidence type="ECO:0000256" key="9">
    <source>
        <dbReference type="ARBA" id="ARBA00022989"/>
    </source>
</evidence>
<keyword evidence="9" id="KW-1133">Transmembrane helix</keyword>
<protein>
    <recommendedName>
        <fullName evidence="13">Signal transduction histidine kinase internal region domain-containing protein</fullName>
    </recommendedName>
</protein>
<keyword evidence="10" id="KW-0902">Two-component regulatory system</keyword>
<keyword evidence="6" id="KW-0547">Nucleotide-binding</keyword>
<dbReference type="Proteomes" id="UP000768180">
    <property type="component" value="Unassembled WGS sequence"/>
</dbReference>
<evidence type="ECO:0000256" key="3">
    <source>
        <dbReference type="ARBA" id="ARBA00022553"/>
    </source>
</evidence>
<dbReference type="InterPro" id="IPR050640">
    <property type="entry name" value="Bact_2-comp_sensor_kinase"/>
</dbReference>
<evidence type="ECO:0000256" key="5">
    <source>
        <dbReference type="ARBA" id="ARBA00022692"/>
    </source>
</evidence>
<evidence type="ECO:0000313" key="14">
    <source>
        <dbReference type="EMBL" id="NSE17509.1"/>
    </source>
</evidence>
<evidence type="ECO:0000256" key="8">
    <source>
        <dbReference type="ARBA" id="ARBA00022840"/>
    </source>
</evidence>
<keyword evidence="2" id="KW-1003">Cell membrane</keyword>
<keyword evidence="3" id="KW-0597">Phosphoprotein</keyword>
<dbReference type="Pfam" id="PF06580">
    <property type="entry name" value="His_kinase"/>
    <property type="match status" value="1"/>
</dbReference>
<feature type="domain" description="Signal transduction histidine kinase internal region" evidence="13">
    <location>
        <begin position="46"/>
        <end position="122"/>
    </location>
</feature>
<gene>
    <name evidence="14" type="ORF">G5B05_14135</name>
</gene>
<dbReference type="SUPFAM" id="SSF55874">
    <property type="entry name" value="ATPase domain of HSP90 chaperone/DNA topoisomerase II/histidine kinase"/>
    <property type="match status" value="1"/>
</dbReference>
<keyword evidence="8" id="KW-0067">ATP-binding</keyword>
<evidence type="ECO:0000256" key="1">
    <source>
        <dbReference type="ARBA" id="ARBA00004651"/>
    </source>
</evidence>
<accession>A0ABX2GHS8</accession>
<sequence length="288" mass="33207">MSHPDLSNERCEEVLELGETLNKLMNRIEKLKINVYEDKLSLKALEIQYLKSQVAPHFLINCLSAIGSMPFTEEGRRLTNEFIRALSDHIRYTLQDKTAVPLSEELKYVENYLKLTALRFPECLKWEIDVAEECRNASVFPIILLMFTENTIKHNMIMGEELRVRITGSLVERNDEKYVVLIHLDSGSGYFEADLEYLNRPVSQQVHDFDGKKIGTYNLLKRLYLVYGEKAHVHFSNEPGWGAKSEITIPYIPYREDDDPPESKIEKSEPLFSHAPDTPPVSGKKNES</sequence>
<dbReference type="InterPro" id="IPR036890">
    <property type="entry name" value="HATPase_C_sf"/>
</dbReference>
<evidence type="ECO:0000256" key="11">
    <source>
        <dbReference type="ARBA" id="ARBA00023136"/>
    </source>
</evidence>
<keyword evidence="4" id="KW-0808">Transferase</keyword>
<evidence type="ECO:0000256" key="2">
    <source>
        <dbReference type="ARBA" id="ARBA00022475"/>
    </source>
</evidence>
<evidence type="ECO:0000313" key="15">
    <source>
        <dbReference type="Proteomes" id="UP000768180"/>
    </source>
</evidence>
<comment type="subcellular location">
    <subcellularLocation>
        <location evidence="1">Cell membrane</location>
        <topology evidence="1">Multi-pass membrane protein</topology>
    </subcellularLocation>
</comment>
<proteinExistence type="predicted"/>
<comment type="caution">
    <text evidence="14">The sequence shown here is derived from an EMBL/GenBank/DDBJ whole genome shotgun (WGS) entry which is preliminary data.</text>
</comment>
<feature type="region of interest" description="Disordered" evidence="12">
    <location>
        <begin position="252"/>
        <end position="288"/>
    </location>
</feature>
<evidence type="ECO:0000256" key="6">
    <source>
        <dbReference type="ARBA" id="ARBA00022741"/>
    </source>
</evidence>
<keyword evidence="5" id="KW-0812">Transmembrane</keyword>
<keyword evidence="7" id="KW-0418">Kinase</keyword>
<dbReference type="InterPro" id="IPR010559">
    <property type="entry name" value="Sig_transdc_His_kin_internal"/>
</dbReference>
<dbReference type="RefSeq" id="WP_173830318.1">
    <property type="nucleotide sequence ID" value="NZ_JAAITQ010000034.1"/>
</dbReference>
<evidence type="ECO:0000256" key="10">
    <source>
        <dbReference type="ARBA" id="ARBA00023012"/>
    </source>
</evidence>
<dbReference type="PANTHER" id="PTHR34220">
    <property type="entry name" value="SENSOR HISTIDINE KINASE YPDA"/>
    <property type="match status" value="1"/>
</dbReference>
<evidence type="ECO:0000256" key="12">
    <source>
        <dbReference type="SAM" id="MobiDB-lite"/>
    </source>
</evidence>
<name>A0ABX2GHS8_9FIRM</name>
<keyword evidence="15" id="KW-1185">Reference proteome</keyword>
<evidence type="ECO:0000256" key="7">
    <source>
        <dbReference type="ARBA" id="ARBA00022777"/>
    </source>
</evidence>
<dbReference type="EMBL" id="JAAITQ010000034">
    <property type="protein sequence ID" value="NSE17509.1"/>
    <property type="molecule type" value="Genomic_DNA"/>
</dbReference>